<dbReference type="InterPro" id="IPR002737">
    <property type="entry name" value="MEMO1_fam"/>
</dbReference>
<evidence type="ECO:0000313" key="3">
    <source>
        <dbReference type="Proteomes" id="UP000007799"/>
    </source>
</evidence>
<dbReference type="PANTHER" id="PTHR11060:SF0">
    <property type="entry name" value="PROTEIN MEMO1"/>
    <property type="match status" value="1"/>
</dbReference>
<keyword evidence="3" id="KW-1185">Reference proteome</keyword>
<comment type="similarity">
    <text evidence="1">Belongs to the MEMO1 family.</text>
</comment>
<dbReference type="Gene3D" id="3.40.830.10">
    <property type="entry name" value="LigB-like"/>
    <property type="match status" value="1"/>
</dbReference>
<sequence length="291" mass="32408">MSAHRRATHAGSWYTDDGKELSGQLDAWLGKVGEAIMPGARAIIAPHAGYSYSGPTAAYAYKQIVPDNVRRVFVLGPSHHVYIQGCALTSTTTYDTPIGNLKIDRDTNKDLEATGQFEHMDIQTDEDEHSIEMHLPYVAKVMEGKDFTVVPVLVGALDSKLEQEYGKIFAPYLEDPSNLFVISSDFCHWGRRFGYTYVPPGHDAIYKGIEHLDKQGMDIIEKQDAKGFRAYLQECENTICGRNPISILLNALQVLKDRQKEVKFLHYAQSNPCKSTRDSSVSYASAAVLIS</sequence>
<dbReference type="RefSeq" id="XP_004994536.1">
    <property type="nucleotide sequence ID" value="XM_004994479.1"/>
</dbReference>
<dbReference type="NCBIfam" id="TIGR04336">
    <property type="entry name" value="AmmeMemoSam_B"/>
    <property type="match status" value="1"/>
</dbReference>
<dbReference type="OrthoDB" id="417112at2759"/>
<dbReference type="CDD" id="cd07361">
    <property type="entry name" value="MEMO_like"/>
    <property type="match status" value="1"/>
</dbReference>
<dbReference type="Pfam" id="PF01875">
    <property type="entry name" value="Memo"/>
    <property type="match status" value="1"/>
</dbReference>
<dbReference type="Proteomes" id="UP000007799">
    <property type="component" value="Unassembled WGS sequence"/>
</dbReference>
<dbReference type="EMBL" id="GL832964">
    <property type="protein sequence ID" value="EGD72713.1"/>
    <property type="molecule type" value="Genomic_DNA"/>
</dbReference>
<dbReference type="STRING" id="946362.F2U8K5"/>
<dbReference type="OMA" id="EQEAQYG"/>
<dbReference type="KEGG" id="sre:PTSG_04441"/>
<evidence type="ECO:0000256" key="1">
    <source>
        <dbReference type="ARBA" id="ARBA00006315"/>
    </source>
</evidence>
<dbReference type="PANTHER" id="PTHR11060">
    <property type="entry name" value="PROTEIN MEMO1"/>
    <property type="match status" value="1"/>
</dbReference>
<accession>F2U8K5</accession>
<dbReference type="eggNOG" id="KOG3086">
    <property type="taxonomic scope" value="Eukaryota"/>
</dbReference>
<protein>
    <submittedName>
        <fullName evidence="2">MEMO1 protein</fullName>
    </submittedName>
</protein>
<proteinExistence type="inferred from homology"/>
<name>F2U8K5_SALR5</name>
<dbReference type="FunCoup" id="F2U8K5">
    <property type="interactions" value="1512"/>
</dbReference>
<dbReference type="HAMAP" id="MF_00055">
    <property type="entry name" value="MEMO1"/>
    <property type="match status" value="1"/>
</dbReference>
<organism evidence="3">
    <name type="scientific">Salpingoeca rosetta (strain ATCC 50818 / BSB-021)</name>
    <dbReference type="NCBI Taxonomy" id="946362"/>
    <lineage>
        <taxon>Eukaryota</taxon>
        <taxon>Choanoflagellata</taxon>
        <taxon>Craspedida</taxon>
        <taxon>Salpingoecidae</taxon>
        <taxon>Salpingoeca</taxon>
    </lineage>
</organism>
<gene>
    <name evidence="2" type="ORF">PTSG_04441</name>
</gene>
<evidence type="ECO:0000313" key="2">
    <source>
        <dbReference type="EMBL" id="EGD72713.1"/>
    </source>
</evidence>
<reference evidence="2" key="1">
    <citation type="submission" date="2009-08" db="EMBL/GenBank/DDBJ databases">
        <title>Annotation of Salpingoeca rosetta.</title>
        <authorList>
            <consortium name="The Broad Institute Genome Sequencing Platform"/>
            <person name="Russ C."/>
            <person name="Cuomo C."/>
            <person name="Burger G."/>
            <person name="Gray M.W."/>
            <person name="Holland P.W.H."/>
            <person name="King N."/>
            <person name="Lang F.B.F."/>
            <person name="Roger A.J."/>
            <person name="Ruiz-Trillo I."/>
            <person name="Young S.K."/>
            <person name="Zeng Q."/>
            <person name="Gargeya S."/>
            <person name="Alvarado L."/>
            <person name="Berlin A."/>
            <person name="Chapman S.B."/>
            <person name="Chen Z."/>
            <person name="Freedman E."/>
            <person name="Gellesch M."/>
            <person name="Goldberg J."/>
            <person name="Griggs A."/>
            <person name="Gujja S."/>
            <person name="Heilman E."/>
            <person name="Heiman D."/>
            <person name="Howarth C."/>
            <person name="Mehta T."/>
            <person name="Neiman D."/>
            <person name="Pearson M."/>
            <person name="Roberts A."/>
            <person name="Saif S."/>
            <person name="Shea T."/>
            <person name="Shenoy N."/>
            <person name="Sisk P."/>
            <person name="Stolte C."/>
            <person name="Sykes S."/>
            <person name="White J."/>
            <person name="Yandava C."/>
            <person name="Haas B."/>
            <person name="Nusbaum C."/>
            <person name="Birren B."/>
        </authorList>
    </citation>
    <scope>NUCLEOTIDE SEQUENCE [LARGE SCALE GENOMIC DNA]</scope>
    <source>
        <strain evidence="2">ATCC 50818</strain>
    </source>
</reference>
<dbReference type="GeneID" id="16075117"/>
<dbReference type="InParanoid" id="F2U8K5"/>
<dbReference type="AlphaFoldDB" id="F2U8K5"/>